<name>A0ABU4AEH7_9BACE</name>
<dbReference type="SMART" id="SM00860">
    <property type="entry name" value="SMI1_KNR4"/>
    <property type="match status" value="1"/>
</dbReference>
<reference evidence="2" key="1">
    <citation type="submission" date="2023-09" db="EMBL/GenBank/DDBJ databases">
        <title>Upregulation of the cfiA carbapenemase gene in a Bacteroides hominis strain by the novel integrative and conjugative element Tn7563.</title>
        <authorList>
            <person name="Stubhaug T."/>
            <person name="Zecic N."/>
            <person name="Skaare D."/>
        </authorList>
    </citation>
    <scope>NUCLEOTIDE SEQUENCE [LARGE SCALE GENOMIC DNA]</scope>
    <source>
        <strain evidence="2">Tbg-245</strain>
    </source>
</reference>
<evidence type="ECO:0000259" key="1">
    <source>
        <dbReference type="SMART" id="SM00860"/>
    </source>
</evidence>
<accession>A0ABU4AEH7</accession>
<comment type="caution">
    <text evidence="2">The sequence shown here is derived from an EMBL/GenBank/DDBJ whole genome shotgun (WGS) entry which is preliminary data.</text>
</comment>
<dbReference type="Proteomes" id="UP001185704">
    <property type="component" value="Unassembled WGS sequence"/>
</dbReference>
<sequence length="149" mass="17283">MNYLNYALEKQKNNSDIEIFGGVSLELIKSVEQQLDIVFPKEYKAFLLECGSCSIYDTYISGLFKKWDNSTSTGSTLHDTLEARSMHKLPLNYIVLEYNEDENYYVLSIPQNGTEDSKVYSVDINIENKVSIFNEIFSSFEEYFKFTLD</sequence>
<gene>
    <name evidence="2" type="ORF">R3O81_22395</name>
</gene>
<feature type="domain" description="Knr4/Smi1-like" evidence="1">
    <location>
        <begin position="22"/>
        <end position="139"/>
    </location>
</feature>
<dbReference type="InterPro" id="IPR018958">
    <property type="entry name" value="Knr4/Smi1-like_dom"/>
</dbReference>
<evidence type="ECO:0000313" key="3">
    <source>
        <dbReference type="Proteomes" id="UP001185704"/>
    </source>
</evidence>
<dbReference type="EMBL" id="JAWLJK010000026">
    <property type="protein sequence ID" value="MDV6166775.1"/>
    <property type="molecule type" value="Genomic_DNA"/>
</dbReference>
<dbReference type="InterPro" id="IPR037883">
    <property type="entry name" value="Knr4/Smi1-like_sf"/>
</dbReference>
<evidence type="ECO:0000313" key="2">
    <source>
        <dbReference type="EMBL" id="MDV6166775.1"/>
    </source>
</evidence>
<dbReference type="SUPFAM" id="SSF160631">
    <property type="entry name" value="SMI1/KNR4-like"/>
    <property type="match status" value="1"/>
</dbReference>
<dbReference type="Pfam" id="PF14567">
    <property type="entry name" value="SUKH_5"/>
    <property type="match status" value="1"/>
</dbReference>
<proteinExistence type="predicted"/>
<keyword evidence="3" id="KW-1185">Reference proteome</keyword>
<protein>
    <submittedName>
        <fullName evidence="2">SMI1/KNR4 family protein</fullName>
    </submittedName>
</protein>
<organism evidence="2 3">
    <name type="scientific">Bacteroides hominis</name>
    <dbReference type="NCBI Taxonomy" id="2763023"/>
    <lineage>
        <taxon>Bacteria</taxon>
        <taxon>Pseudomonadati</taxon>
        <taxon>Bacteroidota</taxon>
        <taxon>Bacteroidia</taxon>
        <taxon>Bacteroidales</taxon>
        <taxon>Bacteroidaceae</taxon>
        <taxon>Bacteroides</taxon>
    </lineage>
</organism>
<dbReference type="Gene3D" id="3.40.1580.10">
    <property type="entry name" value="SMI1/KNR4-like"/>
    <property type="match status" value="1"/>
</dbReference>
<dbReference type="RefSeq" id="WP_117816688.1">
    <property type="nucleotide sequence ID" value="NZ_CP192717.1"/>
</dbReference>